<feature type="compositionally biased region" description="Pro residues" evidence="1">
    <location>
        <begin position="206"/>
        <end position="220"/>
    </location>
</feature>
<feature type="compositionally biased region" description="Low complexity" evidence="1">
    <location>
        <begin position="224"/>
        <end position="233"/>
    </location>
</feature>
<proteinExistence type="predicted"/>
<feature type="region of interest" description="Disordered" evidence="1">
    <location>
        <begin position="185"/>
        <end position="233"/>
    </location>
</feature>
<accession>A0A7W0HSZ2</accession>
<dbReference type="EMBL" id="JACDUR010000005">
    <property type="protein sequence ID" value="MBA2894176.1"/>
    <property type="molecule type" value="Genomic_DNA"/>
</dbReference>
<gene>
    <name evidence="2" type="ORF">HNR30_005537</name>
</gene>
<dbReference type="Gene3D" id="1.10.510.10">
    <property type="entry name" value="Transferase(Phosphotransferase) domain 1"/>
    <property type="match status" value="1"/>
</dbReference>
<keyword evidence="3" id="KW-1185">Reference proteome</keyword>
<reference evidence="2 3" key="1">
    <citation type="submission" date="2020-07" db="EMBL/GenBank/DDBJ databases">
        <title>Genomic Encyclopedia of Type Strains, Phase IV (KMG-IV): sequencing the most valuable type-strain genomes for metagenomic binning, comparative biology and taxonomic classification.</title>
        <authorList>
            <person name="Goeker M."/>
        </authorList>
    </citation>
    <scope>NUCLEOTIDE SEQUENCE [LARGE SCALE GENOMIC DNA]</scope>
    <source>
        <strain evidence="2 3">DSM 45533</strain>
    </source>
</reference>
<evidence type="ECO:0008006" key="4">
    <source>
        <dbReference type="Google" id="ProtNLM"/>
    </source>
</evidence>
<comment type="caution">
    <text evidence="2">The sequence shown here is derived from an EMBL/GenBank/DDBJ whole genome shotgun (WGS) entry which is preliminary data.</text>
</comment>
<sequence length="233" mass="24749">MTQLPARLSPPDAAWLGDRAAWPTELVEADGTVAGYLARAVPHRFLRDVREPATLEHLIHDGAVSDRERLLILADLAGTLARLHSMGIVVGGLSPQTVLFAASGEPGCFLVGCDTMWMGGAHALPPAEAPLPADEPLGTPQSDGYLFASLVVRVMTRDPWAVDGARLGVFGAGVAELATAALQQPPFGRPTLSQWAARLREEPRPPRSPRPRPPPAPPPRRPGRSPSSRSATV</sequence>
<evidence type="ECO:0000313" key="2">
    <source>
        <dbReference type="EMBL" id="MBA2894176.1"/>
    </source>
</evidence>
<dbReference type="Proteomes" id="UP000530928">
    <property type="component" value="Unassembled WGS sequence"/>
</dbReference>
<dbReference type="InterPro" id="IPR011009">
    <property type="entry name" value="Kinase-like_dom_sf"/>
</dbReference>
<dbReference type="AlphaFoldDB" id="A0A7W0HSZ2"/>
<evidence type="ECO:0000256" key="1">
    <source>
        <dbReference type="SAM" id="MobiDB-lite"/>
    </source>
</evidence>
<dbReference type="SUPFAM" id="SSF56112">
    <property type="entry name" value="Protein kinase-like (PK-like)"/>
    <property type="match status" value="1"/>
</dbReference>
<dbReference type="RefSeq" id="WP_181612896.1">
    <property type="nucleotide sequence ID" value="NZ_BAABAM010000005.1"/>
</dbReference>
<evidence type="ECO:0000313" key="3">
    <source>
        <dbReference type="Proteomes" id="UP000530928"/>
    </source>
</evidence>
<name>A0A7W0HSZ2_9ACTN</name>
<organism evidence="2 3">
    <name type="scientific">Nonomuraea soli</name>
    <dbReference type="NCBI Taxonomy" id="1032476"/>
    <lineage>
        <taxon>Bacteria</taxon>
        <taxon>Bacillati</taxon>
        <taxon>Actinomycetota</taxon>
        <taxon>Actinomycetes</taxon>
        <taxon>Streptosporangiales</taxon>
        <taxon>Streptosporangiaceae</taxon>
        <taxon>Nonomuraea</taxon>
    </lineage>
</organism>
<protein>
    <recommendedName>
        <fullName evidence="4">Protein kinase domain-containing protein</fullName>
    </recommendedName>
</protein>